<keyword evidence="2" id="KW-1185">Reference proteome</keyword>
<name>A0ABD2C415_VESMC</name>
<dbReference type="AlphaFoldDB" id="A0ABD2C415"/>
<protein>
    <submittedName>
        <fullName evidence="1">Uncharacterized protein</fullName>
    </submittedName>
</protein>
<accession>A0ABD2C415</accession>
<gene>
    <name evidence="1" type="ORF">V1477_011160</name>
</gene>
<evidence type="ECO:0000313" key="2">
    <source>
        <dbReference type="Proteomes" id="UP001607303"/>
    </source>
</evidence>
<dbReference type="EMBL" id="JAYRBN010000061">
    <property type="protein sequence ID" value="KAL2739771.1"/>
    <property type="molecule type" value="Genomic_DNA"/>
</dbReference>
<proteinExistence type="predicted"/>
<sequence>MKRVKYNIFQTFTLSSLREGGQKSGEISKVKAVKVDIDEPDTEYTSVMCYFDLFLTIIYSV</sequence>
<comment type="caution">
    <text evidence="1">The sequence shown here is derived from an EMBL/GenBank/DDBJ whole genome shotgun (WGS) entry which is preliminary data.</text>
</comment>
<reference evidence="1 2" key="1">
    <citation type="journal article" date="2024" name="Ann. Entomol. Soc. Am.">
        <title>Genomic analyses of the southern and eastern yellowjacket wasps (Hymenoptera: Vespidae) reveal evolutionary signatures of social life.</title>
        <authorList>
            <person name="Catto M.A."/>
            <person name="Caine P.B."/>
            <person name="Orr S.E."/>
            <person name="Hunt B.G."/>
            <person name="Goodisman M.A.D."/>
        </authorList>
    </citation>
    <scope>NUCLEOTIDE SEQUENCE [LARGE SCALE GENOMIC DNA]</scope>
    <source>
        <strain evidence="1">232</strain>
        <tissue evidence="1">Head and thorax</tissue>
    </source>
</reference>
<dbReference type="Proteomes" id="UP001607303">
    <property type="component" value="Unassembled WGS sequence"/>
</dbReference>
<evidence type="ECO:0000313" key="1">
    <source>
        <dbReference type="EMBL" id="KAL2739771.1"/>
    </source>
</evidence>
<organism evidence="1 2">
    <name type="scientific">Vespula maculifrons</name>
    <name type="common">Eastern yellow jacket</name>
    <name type="synonym">Wasp</name>
    <dbReference type="NCBI Taxonomy" id="7453"/>
    <lineage>
        <taxon>Eukaryota</taxon>
        <taxon>Metazoa</taxon>
        <taxon>Ecdysozoa</taxon>
        <taxon>Arthropoda</taxon>
        <taxon>Hexapoda</taxon>
        <taxon>Insecta</taxon>
        <taxon>Pterygota</taxon>
        <taxon>Neoptera</taxon>
        <taxon>Endopterygota</taxon>
        <taxon>Hymenoptera</taxon>
        <taxon>Apocrita</taxon>
        <taxon>Aculeata</taxon>
        <taxon>Vespoidea</taxon>
        <taxon>Vespidae</taxon>
        <taxon>Vespinae</taxon>
        <taxon>Vespula</taxon>
    </lineage>
</organism>